<sequence>MRTRYLIALALATLARQAERLPLTPEEKALLARIWEGLNPVNPTHLEETEARRRAWSLVADEVARRIADGWDEYGAPTVAKHPSGGFFAHYQGPNGERIVEASSKREAYRKARKPTFRTPFTPAGNIARPPGGAPRSRDGEPG</sequence>
<accession>A0A430USE2</accession>
<evidence type="ECO:0000256" key="1">
    <source>
        <dbReference type="SAM" id="MobiDB-lite"/>
    </source>
</evidence>
<feature type="region of interest" description="Disordered" evidence="1">
    <location>
        <begin position="106"/>
        <end position="143"/>
    </location>
</feature>
<gene>
    <name evidence="2" type="ORF">CSW30_02575</name>
</gene>
<dbReference type="Proteomes" id="UP000287173">
    <property type="component" value="Unassembled WGS sequence"/>
</dbReference>
<organism evidence="2 3">
    <name type="scientific">Thermus scotoductus</name>
    <dbReference type="NCBI Taxonomy" id="37636"/>
    <lineage>
        <taxon>Bacteria</taxon>
        <taxon>Thermotogati</taxon>
        <taxon>Deinococcota</taxon>
        <taxon>Deinococci</taxon>
        <taxon>Thermales</taxon>
        <taxon>Thermaceae</taxon>
        <taxon>Thermus</taxon>
    </lineage>
</organism>
<dbReference type="RefSeq" id="WP_126218308.1">
    <property type="nucleotide sequence ID" value="NZ_PEMG01000049.1"/>
</dbReference>
<comment type="caution">
    <text evidence="2">The sequence shown here is derived from an EMBL/GenBank/DDBJ whole genome shotgun (WGS) entry which is preliminary data.</text>
</comment>
<reference evidence="2 3" key="1">
    <citation type="journal article" date="2019" name="Extremophiles">
        <title>Biogeography of thermophiles and predominance of Thermus scotoductus in domestic water heaters.</title>
        <authorList>
            <person name="Wilpiszeski R.L."/>
            <person name="Zhang Z."/>
            <person name="House C.H."/>
        </authorList>
    </citation>
    <scope>NUCLEOTIDE SEQUENCE [LARGE SCALE GENOMIC DNA]</scope>
    <source>
        <strain evidence="2 3">17_S17</strain>
    </source>
</reference>
<name>A0A430USE2_THESC</name>
<evidence type="ECO:0000313" key="3">
    <source>
        <dbReference type="Proteomes" id="UP000287173"/>
    </source>
</evidence>
<evidence type="ECO:0000313" key="2">
    <source>
        <dbReference type="EMBL" id="RTI11359.1"/>
    </source>
</evidence>
<proteinExistence type="predicted"/>
<dbReference type="AlphaFoldDB" id="A0A430USE2"/>
<dbReference type="EMBL" id="PEMG01000049">
    <property type="protein sequence ID" value="RTI11359.1"/>
    <property type="molecule type" value="Genomic_DNA"/>
</dbReference>
<protein>
    <submittedName>
        <fullName evidence="2">Uncharacterized protein</fullName>
    </submittedName>
</protein>